<feature type="domain" description="FAD/NAD(P)-binding" evidence="7">
    <location>
        <begin position="4"/>
        <end position="313"/>
    </location>
</feature>
<proteinExistence type="inferred from homology"/>
<dbReference type="RefSeq" id="WP_071861401.1">
    <property type="nucleotide sequence ID" value="NZ_CAURXW010000029.1"/>
</dbReference>
<feature type="disulfide bond" description="Redox-active" evidence="5">
    <location>
        <begin position="41"/>
        <end position="46"/>
    </location>
</feature>
<gene>
    <name evidence="8" type="ORF">RV00_GL001435</name>
</gene>
<evidence type="ECO:0000256" key="1">
    <source>
        <dbReference type="ARBA" id="ARBA00007532"/>
    </source>
</evidence>
<dbReference type="InterPro" id="IPR036188">
    <property type="entry name" value="FAD/NAD-bd_sf"/>
</dbReference>
<evidence type="ECO:0008006" key="10">
    <source>
        <dbReference type="Google" id="ProtNLM"/>
    </source>
</evidence>
<dbReference type="PRINTS" id="PR00368">
    <property type="entry name" value="FADPNR"/>
</dbReference>
<evidence type="ECO:0000313" key="9">
    <source>
        <dbReference type="Proteomes" id="UP000183700"/>
    </source>
</evidence>
<evidence type="ECO:0000259" key="6">
    <source>
        <dbReference type="Pfam" id="PF02852"/>
    </source>
</evidence>
<keyword evidence="2" id="KW-0285">Flavoprotein</keyword>
<dbReference type="OrthoDB" id="9800167at2"/>
<feature type="binding site" evidence="4">
    <location>
        <position position="297"/>
    </location>
    <ligand>
        <name>FAD</name>
        <dbReference type="ChEBI" id="CHEBI:57692"/>
    </ligand>
</feature>
<dbReference type="SUPFAM" id="SSF55424">
    <property type="entry name" value="FAD/NAD-linked reductases, dimerisation (C-terminal) domain"/>
    <property type="match status" value="1"/>
</dbReference>
<organism evidence="8 9">
    <name type="scientific">Enterococcus devriesei</name>
    <dbReference type="NCBI Taxonomy" id="319970"/>
    <lineage>
        <taxon>Bacteria</taxon>
        <taxon>Bacillati</taxon>
        <taxon>Bacillota</taxon>
        <taxon>Bacilli</taxon>
        <taxon>Lactobacillales</taxon>
        <taxon>Enterococcaceae</taxon>
        <taxon>Enterococcus</taxon>
    </lineage>
</organism>
<comment type="cofactor">
    <cofactor evidence="4">
        <name>FAD</name>
        <dbReference type="ChEBI" id="CHEBI:57692"/>
    </cofactor>
    <text evidence="4">Binds 1 FAD per subunit.</text>
</comment>
<dbReference type="SUPFAM" id="SSF51905">
    <property type="entry name" value="FAD/NAD(P)-binding domain"/>
    <property type="match status" value="1"/>
</dbReference>
<dbReference type="Pfam" id="PF07992">
    <property type="entry name" value="Pyr_redox_2"/>
    <property type="match status" value="1"/>
</dbReference>
<evidence type="ECO:0000313" key="8">
    <source>
        <dbReference type="EMBL" id="OJG36990.1"/>
    </source>
</evidence>
<dbReference type="GO" id="GO:0000166">
    <property type="term" value="F:nucleotide binding"/>
    <property type="evidence" value="ECO:0007669"/>
    <property type="project" value="UniProtKB-KW"/>
</dbReference>
<keyword evidence="3 4" id="KW-0274">FAD</keyword>
<evidence type="ECO:0000259" key="7">
    <source>
        <dbReference type="Pfam" id="PF07992"/>
    </source>
</evidence>
<dbReference type="InterPro" id="IPR004099">
    <property type="entry name" value="Pyr_nucl-diS_OxRdtase_dimer"/>
</dbReference>
<accession>A0A1L8SY82</accession>
<dbReference type="PANTHER" id="PTHR43014">
    <property type="entry name" value="MERCURIC REDUCTASE"/>
    <property type="match status" value="1"/>
</dbReference>
<evidence type="ECO:0000256" key="3">
    <source>
        <dbReference type="ARBA" id="ARBA00022827"/>
    </source>
</evidence>
<dbReference type="Gene3D" id="3.50.50.60">
    <property type="entry name" value="FAD/NAD(P)-binding domain"/>
    <property type="match status" value="2"/>
</dbReference>
<dbReference type="InterPro" id="IPR023753">
    <property type="entry name" value="FAD/NAD-binding_dom"/>
</dbReference>
<sequence>MDTYDVIVIGSGPAGNAAAYGLKEQGKKVAIIESDLWGGTCPNRGCDPKKMLMSGVEVQKRVSTMIGKGFEQVPNINWEDLMAFKRSYTDHVPENTKTGLDEAEIDRYQGQAEFVDAHNIMVNDQTLAADQFLIATGQRPAVLQIDGSELLQSSTDFLALEHLPKRIAFIGAGYIAFELAVIANAAGSEVHIIHHNDRPLKEFDKELVDDLVKHLEADGIHFHFNINTKSVELAEPNYKIVGDSFELVTDMVIGATGRVPNVEGLHLDKAGVAFDKRGIQVDEHLQTTQATIFACGDVLAKSRPKLTPVAGFEANYVVKVMTQAGSTEKISYPLIPTIVFGDQRLARIGLSEKELADHAEKYHSQTIDLSSWYTYQRINDQGAAIKLVYDEQDQIVAITCLSQLADELINYLLLVLSKKMTHEEVADYIFAYPSPASDLSYFI</sequence>
<protein>
    <recommendedName>
        <fullName evidence="10">Pyridine nucleotide-disulfide oxidoreductase</fullName>
    </recommendedName>
</protein>
<dbReference type="GO" id="GO:0016491">
    <property type="term" value="F:oxidoreductase activity"/>
    <property type="evidence" value="ECO:0007669"/>
    <property type="project" value="InterPro"/>
</dbReference>
<dbReference type="Gene3D" id="3.30.390.30">
    <property type="match status" value="1"/>
</dbReference>
<dbReference type="PANTHER" id="PTHR43014:SF5">
    <property type="entry name" value="GLUTATHIONE REDUCTASE (NADPH)"/>
    <property type="match status" value="1"/>
</dbReference>
<name>A0A1L8SY82_9ENTE</name>
<feature type="domain" description="Pyridine nucleotide-disulphide oxidoreductase dimerisation" evidence="6">
    <location>
        <begin position="335"/>
        <end position="435"/>
    </location>
</feature>
<feature type="binding site" evidence="4">
    <location>
        <position position="50"/>
    </location>
    <ligand>
        <name>FAD</name>
        <dbReference type="ChEBI" id="CHEBI:57692"/>
    </ligand>
</feature>
<dbReference type="Pfam" id="PF02852">
    <property type="entry name" value="Pyr_redox_dim"/>
    <property type="match status" value="1"/>
</dbReference>
<dbReference type="EMBL" id="JXKM01000002">
    <property type="protein sequence ID" value="OJG36990.1"/>
    <property type="molecule type" value="Genomic_DNA"/>
</dbReference>
<reference evidence="8 9" key="1">
    <citation type="submission" date="2014-12" db="EMBL/GenBank/DDBJ databases">
        <title>Draft genome sequences of 29 type strains of Enterococci.</title>
        <authorList>
            <person name="Zhong Z."/>
            <person name="Sun Z."/>
            <person name="Liu W."/>
            <person name="Zhang W."/>
            <person name="Zhang H."/>
        </authorList>
    </citation>
    <scope>NUCLEOTIDE SEQUENCE [LARGE SCALE GENOMIC DNA]</scope>
    <source>
        <strain evidence="8 9">DSM 22802</strain>
    </source>
</reference>
<dbReference type="InterPro" id="IPR001100">
    <property type="entry name" value="Pyr_nuc-diS_OxRdtase"/>
</dbReference>
<dbReference type="AlphaFoldDB" id="A0A1L8SY82"/>
<evidence type="ECO:0000256" key="5">
    <source>
        <dbReference type="PIRSR" id="PIRSR000350-4"/>
    </source>
</evidence>
<keyword evidence="9" id="KW-1185">Reference proteome</keyword>
<evidence type="ECO:0000256" key="2">
    <source>
        <dbReference type="ARBA" id="ARBA00022630"/>
    </source>
</evidence>
<keyword evidence="4" id="KW-0520">NAD</keyword>
<dbReference type="InterPro" id="IPR016156">
    <property type="entry name" value="FAD/NAD-linked_Rdtase_dimer_sf"/>
</dbReference>
<feature type="binding site" evidence="4">
    <location>
        <position position="257"/>
    </location>
    <ligand>
        <name>NAD(+)</name>
        <dbReference type="ChEBI" id="CHEBI:57540"/>
    </ligand>
</feature>
<keyword evidence="4" id="KW-0547">Nucleotide-binding</keyword>
<evidence type="ECO:0000256" key="4">
    <source>
        <dbReference type="PIRSR" id="PIRSR000350-3"/>
    </source>
</evidence>
<dbReference type="PRINTS" id="PR00411">
    <property type="entry name" value="PNDRDTASEI"/>
</dbReference>
<comment type="caution">
    <text evidence="8">The sequence shown here is derived from an EMBL/GenBank/DDBJ whole genome shotgun (WGS) entry which is preliminary data.</text>
</comment>
<dbReference type="PIRSF" id="PIRSF000350">
    <property type="entry name" value="Mercury_reductase_MerA"/>
    <property type="match status" value="1"/>
</dbReference>
<feature type="binding site" evidence="4">
    <location>
        <begin position="171"/>
        <end position="178"/>
    </location>
    <ligand>
        <name>NAD(+)</name>
        <dbReference type="ChEBI" id="CHEBI:57540"/>
    </ligand>
</feature>
<comment type="similarity">
    <text evidence="1">Belongs to the class-I pyridine nucleotide-disulfide oxidoreductase family.</text>
</comment>
<dbReference type="Proteomes" id="UP000183700">
    <property type="component" value="Unassembled WGS sequence"/>
</dbReference>
<dbReference type="STRING" id="319970.RV00_GL001435"/>